<evidence type="ECO:0000313" key="2">
    <source>
        <dbReference type="EMBL" id="UYV69168.1"/>
    </source>
</evidence>
<organism evidence="2 3">
    <name type="scientific">Cordylochernes scorpioides</name>
    <dbReference type="NCBI Taxonomy" id="51811"/>
    <lineage>
        <taxon>Eukaryota</taxon>
        <taxon>Metazoa</taxon>
        <taxon>Ecdysozoa</taxon>
        <taxon>Arthropoda</taxon>
        <taxon>Chelicerata</taxon>
        <taxon>Arachnida</taxon>
        <taxon>Pseudoscorpiones</taxon>
        <taxon>Cheliferoidea</taxon>
        <taxon>Chernetidae</taxon>
        <taxon>Cordylochernes</taxon>
    </lineage>
</organism>
<proteinExistence type="predicted"/>
<name>A0ABY6KJY5_9ARAC</name>
<evidence type="ECO:0000256" key="1">
    <source>
        <dbReference type="SAM" id="MobiDB-lite"/>
    </source>
</evidence>
<reference evidence="2 3" key="1">
    <citation type="submission" date="2022-01" db="EMBL/GenBank/DDBJ databases">
        <title>A chromosomal length assembly of Cordylochernes scorpioides.</title>
        <authorList>
            <person name="Zeh D."/>
            <person name="Zeh J."/>
        </authorList>
    </citation>
    <scope>NUCLEOTIDE SEQUENCE [LARGE SCALE GENOMIC DNA]</scope>
    <source>
        <strain evidence="2">IN4F17</strain>
        <tissue evidence="2">Whole Body</tissue>
    </source>
</reference>
<keyword evidence="3" id="KW-1185">Reference proteome</keyword>
<feature type="region of interest" description="Disordered" evidence="1">
    <location>
        <begin position="65"/>
        <end position="93"/>
    </location>
</feature>
<dbReference type="Proteomes" id="UP001235939">
    <property type="component" value="Chromosome 06"/>
</dbReference>
<sequence length="93" mass="10667">MDCLQSCQTLPWPARSPDLSPILQSSGNVEYLARHLKTIRQKKSHHPGIFTSARHIVQVEPIKEKKKDAKDIRKDTAKKKPDTKIELNLNEKL</sequence>
<dbReference type="EMBL" id="CP092868">
    <property type="protein sequence ID" value="UYV69168.1"/>
    <property type="molecule type" value="Genomic_DNA"/>
</dbReference>
<gene>
    <name evidence="2" type="ORF">LAZ67_6002634</name>
</gene>
<evidence type="ECO:0000313" key="3">
    <source>
        <dbReference type="Proteomes" id="UP001235939"/>
    </source>
</evidence>
<protein>
    <submittedName>
        <fullName evidence="2">Uncharacterized protein</fullName>
    </submittedName>
</protein>
<accession>A0ABY6KJY5</accession>